<evidence type="ECO:0000256" key="1">
    <source>
        <dbReference type="SAM" id="SignalP"/>
    </source>
</evidence>
<sequence length="135" mass="13978">MKPLFCAGLAGVTLAGLIAACAPQTQASSAAEDYVTLCADCHGPGGKGDGPLAEGMTPRPVDITRIARDNGGVLPKARVMSHIYGFTPGRSESPMPQFGDLMDGKTVMYDSGDGIPTPTPARLVALLEYVEGLQE</sequence>
<organism evidence="2 3">
    <name type="scientific">Paracoccus maritimus</name>
    <dbReference type="NCBI Taxonomy" id="2933292"/>
    <lineage>
        <taxon>Bacteria</taxon>
        <taxon>Pseudomonadati</taxon>
        <taxon>Pseudomonadota</taxon>
        <taxon>Alphaproteobacteria</taxon>
        <taxon>Rhodobacterales</taxon>
        <taxon>Paracoccaceae</taxon>
        <taxon>Paracoccus</taxon>
    </lineage>
</organism>
<dbReference type="SUPFAM" id="SSF46626">
    <property type="entry name" value="Cytochrome c"/>
    <property type="match status" value="1"/>
</dbReference>
<dbReference type="PROSITE" id="PS51257">
    <property type="entry name" value="PROKAR_LIPOPROTEIN"/>
    <property type="match status" value="1"/>
</dbReference>
<gene>
    <name evidence="2" type="ORF">MU516_08940</name>
</gene>
<reference evidence="2 3" key="1">
    <citation type="submission" date="2022-04" db="EMBL/GenBank/DDBJ databases">
        <title>Paracoccus sp. YLB-12 draft genome sequence.</title>
        <authorList>
            <person name="Yu L."/>
        </authorList>
    </citation>
    <scope>NUCLEOTIDE SEQUENCE [LARGE SCALE GENOMIC DNA]</scope>
    <source>
        <strain evidence="2 3">YLB-12</strain>
    </source>
</reference>
<comment type="caution">
    <text evidence="2">The sequence shown here is derived from an EMBL/GenBank/DDBJ whole genome shotgun (WGS) entry which is preliminary data.</text>
</comment>
<dbReference type="EMBL" id="JANAVZ010000004">
    <property type="protein sequence ID" value="MCT4332995.1"/>
    <property type="molecule type" value="Genomic_DNA"/>
</dbReference>
<keyword evidence="3" id="KW-1185">Reference proteome</keyword>
<proteinExistence type="predicted"/>
<accession>A0ABT2K8Y5</accession>
<evidence type="ECO:0000313" key="2">
    <source>
        <dbReference type="EMBL" id="MCT4332995.1"/>
    </source>
</evidence>
<dbReference type="Proteomes" id="UP001320702">
    <property type="component" value="Unassembled WGS sequence"/>
</dbReference>
<dbReference type="RefSeq" id="WP_260276885.1">
    <property type="nucleotide sequence ID" value="NZ_JANAVZ010000004.1"/>
</dbReference>
<feature type="signal peptide" evidence="1">
    <location>
        <begin position="1"/>
        <end position="27"/>
    </location>
</feature>
<dbReference type="Gene3D" id="1.10.760.10">
    <property type="entry name" value="Cytochrome c-like domain"/>
    <property type="match status" value="1"/>
</dbReference>
<evidence type="ECO:0000313" key="3">
    <source>
        <dbReference type="Proteomes" id="UP001320702"/>
    </source>
</evidence>
<name>A0ABT2K8Y5_9RHOB</name>
<dbReference type="InterPro" id="IPR036909">
    <property type="entry name" value="Cyt_c-like_dom_sf"/>
</dbReference>
<keyword evidence="1" id="KW-0732">Signal</keyword>
<feature type="chain" id="PRO_5047175708" evidence="1">
    <location>
        <begin position="28"/>
        <end position="135"/>
    </location>
</feature>
<protein>
    <submittedName>
        <fullName evidence="2">Cytochrome c</fullName>
    </submittedName>
</protein>